<comment type="caution">
    <text evidence="2">The sequence shown here is derived from an EMBL/GenBank/DDBJ whole genome shotgun (WGS) entry which is preliminary data.</text>
</comment>
<feature type="chain" id="PRO_5021456958" evidence="1">
    <location>
        <begin position="29"/>
        <end position="68"/>
    </location>
</feature>
<name>A0A4Z2GJ20_9TELE</name>
<gene>
    <name evidence="2" type="ORF">EYF80_036238</name>
</gene>
<evidence type="ECO:0000313" key="3">
    <source>
        <dbReference type="Proteomes" id="UP000314294"/>
    </source>
</evidence>
<keyword evidence="3" id="KW-1185">Reference proteome</keyword>
<organism evidence="2 3">
    <name type="scientific">Liparis tanakae</name>
    <name type="common">Tanaka's snailfish</name>
    <dbReference type="NCBI Taxonomy" id="230148"/>
    <lineage>
        <taxon>Eukaryota</taxon>
        <taxon>Metazoa</taxon>
        <taxon>Chordata</taxon>
        <taxon>Craniata</taxon>
        <taxon>Vertebrata</taxon>
        <taxon>Euteleostomi</taxon>
        <taxon>Actinopterygii</taxon>
        <taxon>Neopterygii</taxon>
        <taxon>Teleostei</taxon>
        <taxon>Neoteleostei</taxon>
        <taxon>Acanthomorphata</taxon>
        <taxon>Eupercaria</taxon>
        <taxon>Perciformes</taxon>
        <taxon>Cottioidei</taxon>
        <taxon>Cottales</taxon>
        <taxon>Liparidae</taxon>
        <taxon>Liparis</taxon>
    </lineage>
</organism>
<sequence length="68" mass="7112">MCDRSTCGGGGLHTLLVRLKAVLVPAAASVPEARAALGGHVEVPLEDKFGTGTFLFGKLANVHGWRVR</sequence>
<keyword evidence="1" id="KW-0732">Signal</keyword>
<reference evidence="2 3" key="1">
    <citation type="submission" date="2019-03" db="EMBL/GenBank/DDBJ databases">
        <title>First draft genome of Liparis tanakae, snailfish: a comprehensive survey of snailfish specific genes.</title>
        <authorList>
            <person name="Kim W."/>
            <person name="Song I."/>
            <person name="Jeong J.-H."/>
            <person name="Kim D."/>
            <person name="Kim S."/>
            <person name="Ryu S."/>
            <person name="Song J.Y."/>
            <person name="Lee S.K."/>
        </authorList>
    </citation>
    <scope>NUCLEOTIDE SEQUENCE [LARGE SCALE GENOMIC DNA]</scope>
    <source>
        <tissue evidence="2">Muscle</tissue>
    </source>
</reference>
<dbReference type="Proteomes" id="UP000314294">
    <property type="component" value="Unassembled WGS sequence"/>
</dbReference>
<dbReference type="EMBL" id="SRLO01000513">
    <property type="protein sequence ID" value="TNN53538.1"/>
    <property type="molecule type" value="Genomic_DNA"/>
</dbReference>
<dbReference type="AlphaFoldDB" id="A0A4Z2GJ20"/>
<proteinExistence type="predicted"/>
<feature type="signal peptide" evidence="1">
    <location>
        <begin position="1"/>
        <end position="28"/>
    </location>
</feature>
<evidence type="ECO:0000256" key="1">
    <source>
        <dbReference type="SAM" id="SignalP"/>
    </source>
</evidence>
<protein>
    <submittedName>
        <fullName evidence="2">Uncharacterized protein</fullName>
    </submittedName>
</protein>
<accession>A0A4Z2GJ20</accession>
<evidence type="ECO:0000313" key="2">
    <source>
        <dbReference type="EMBL" id="TNN53538.1"/>
    </source>
</evidence>